<proteinExistence type="predicted"/>
<gene>
    <name evidence="1" type="ORF">EVA_06966</name>
</gene>
<organism evidence="1">
    <name type="scientific">gut metagenome</name>
    <dbReference type="NCBI Taxonomy" id="749906"/>
    <lineage>
        <taxon>unclassified sequences</taxon>
        <taxon>metagenomes</taxon>
        <taxon>organismal metagenomes</taxon>
    </lineage>
</organism>
<dbReference type="AlphaFoldDB" id="J9GDH1"/>
<sequence>MIWSSESWHGMWSGINFLGKRDVKDPDFAYKPNADKLGITFAHDAQNAPVAVNGMLTVSNVRPIDGIAEPINTIATINGQYFVGSKYNFWTLDADLKPVVSAAYDPWYSANVLDLAVLPPIRMMLSFSWVPIRRFCVPA</sequence>
<evidence type="ECO:0000313" key="1">
    <source>
        <dbReference type="EMBL" id="EJX04924.1"/>
    </source>
</evidence>
<dbReference type="EMBL" id="AMCI01001643">
    <property type="protein sequence ID" value="EJX04924.1"/>
    <property type="molecule type" value="Genomic_DNA"/>
</dbReference>
<protein>
    <submittedName>
        <fullName evidence="1">Disulfide bond formation protein, DsbB family</fullName>
    </submittedName>
</protein>
<reference evidence="1" key="1">
    <citation type="journal article" date="2012" name="PLoS ONE">
        <title>Gene sets for utilization of primary and secondary nutrition supplies in the distal gut of endangered iberian lynx.</title>
        <authorList>
            <person name="Alcaide M."/>
            <person name="Messina E."/>
            <person name="Richter M."/>
            <person name="Bargiela R."/>
            <person name="Peplies J."/>
            <person name="Huws S.A."/>
            <person name="Newbold C.J."/>
            <person name="Golyshin P.N."/>
            <person name="Simon M.A."/>
            <person name="Lopez G."/>
            <person name="Yakimov M.M."/>
            <person name="Ferrer M."/>
        </authorList>
    </citation>
    <scope>NUCLEOTIDE SEQUENCE</scope>
</reference>
<comment type="caution">
    <text evidence="1">The sequence shown here is derived from an EMBL/GenBank/DDBJ whole genome shotgun (WGS) entry which is preliminary data.</text>
</comment>
<name>J9GDH1_9ZZZZ</name>
<accession>J9GDH1</accession>